<dbReference type="Proteomes" id="UP001207468">
    <property type="component" value="Unassembled WGS sequence"/>
</dbReference>
<dbReference type="EMBL" id="JAGFNK010000293">
    <property type="protein sequence ID" value="KAI9453739.1"/>
    <property type="molecule type" value="Genomic_DNA"/>
</dbReference>
<proteinExistence type="predicted"/>
<comment type="caution">
    <text evidence="1">The sequence shown here is derived from an EMBL/GenBank/DDBJ whole genome shotgun (WGS) entry which is preliminary data.</text>
</comment>
<sequence length="87" mass="10046">MSSSLIQFLPVHPFRSQIVKNAPDAVPQTEELEALQADLNELRQQILERAKKADDDLRTIEESMRRLKEKEKGKAKAVEKMRRECAL</sequence>
<evidence type="ECO:0000313" key="1">
    <source>
        <dbReference type="EMBL" id="KAI9453739.1"/>
    </source>
</evidence>
<accession>A0ACC0U024</accession>
<gene>
    <name evidence="1" type="ORF">F5148DRAFT_985423</name>
</gene>
<reference evidence="1" key="1">
    <citation type="submission" date="2021-03" db="EMBL/GenBank/DDBJ databases">
        <title>Evolutionary priming and transition to the ectomycorrhizal habit in an iconic lineage of mushroom-forming fungi: is preadaptation a requirement?</title>
        <authorList>
            <consortium name="DOE Joint Genome Institute"/>
            <person name="Looney B.P."/>
            <person name="Miyauchi S."/>
            <person name="Morin E."/>
            <person name="Drula E."/>
            <person name="Courty P.E."/>
            <person name="Chicoki N."/>
            <person name="Fauchery L."/>
            <person name="Kohler A."/>
            <person name="Kuo A."/>
            <person name="LaButti K."/>
            <person name="Pangilinan J."/>
            <person name="Lipzen A."/>
            <person name="Riley R."/>
            <person name="Andreopoulos W."/>
            <person name="He G."/>
            <person name="Johnson J."/>
            <person name="Barry K.W."/>
            <person name="Grigoriev I.V."/>
            <person name="Nagy L."/>
            <person name="Hibbett D."/>
            <person name="Henrissat B."/>
            <person name="Matheny P.B."/>
            <person name="Labbe J."/>
            <person name="Martin A.F."/>
        </authorList>
    </citation>
    <scope>NUCLEOTIDE SEQUENCE</scope>
    <source>
        <strain evidence="1">BPL698</strain>
    </source>
</reference>
<evidence type="ECO:0000313" key="2">
    <source>
        <dbReference type="Proteomes" id="UP001207468"/>
    </source>
</evidence>
<protein>
    <submittedName>
        <fullName evidence="1">Uncharacterized protein</fullName>
    </submittedName>
</protein>
<organism evidence="1 2">
    <name type="scientific">Russula earlei</name>
    <dbReference type="NCBI Taxonomy" id="71964"/>
    <lineage>
        <taxon>Eukaryota</taxon>
        <taxon>Fungi</taxon>
        <taxon>Dikarya</taxon>
        <taxon>Basidiomycota</taxon>
        <taxon>Agaricomycotina</taxon>
        <taxon>Agaricomycetes</taxon>
        <taxon>Russulales</taxon>
        <taxon>Russulaceae</taxon>
        <taxon>Russula</taxon>
    </lineage>
</organism>
<keyword evidence="2" id="KW-1185">Reference proteome</keyword>
<name>A0ACC0U024_9AGAM</name>